<dbReference type="InterPro" id="IPR029044">
    <property type="entry name" value="Nucleotide-diphossugar_trans"/>
</dbReference>
<accession>J0N2R4</accession>
<evidence type="ECO:0000313" key="8">
    <source>
        <dbReference type="Proteomes" id="UP000002941"/>
    </source>
</evidence>
<dbReference type="eggNOG" id="COG1216">
    <property type="taxonomic scope" value="Bacteria"/>
</dbReference>
<dbReference type="Gene3D" id="3.90.550.60">
    <property type="match status" value="1"/>
</dbReference>
<feature type="domain" description="Galactofuranosyltransferase-2 C-terminal" evidence="6">
    <location>
        <begin position="449"/>
        <end position="644"/>
    </location>
</feature>
<organism evidence="7 8">
    <name type="scientific">Actinomyces massiliensis F0489</name>
    <dbReference type="NCBI Taxonomy" id="1125718"/>
    <lineage>
        <taxon>Bacteria</taxon>
        <taxon>Bacillati</taxon>
        <taxon>Actinomycetota</taxon>
        <taxon>Actinomycetes</taxon>
        <taxon>Actinomycetales</taxon>
        <taxon>Actinomycetaceae</taxon>
        <taxon>Actinomyces</taxon>
    </lineage>
</organism>
<dbReference type="PATRIC" id="fig|1125718.3.peg.2010"/>
<feature type="domain" description="Galactofuranosyltransferase GlfT2 N-terminal" evidence="5">
    <location>
        <begin position="59"/>
        <end position="171"/>
    </location>
</feature>
<comment type="pathway">
    <text evidence="1">Cell wall biogenesis; cell wall polysaccharide biosynthesis.</text>
</comment>
<dbReference type="Pfam" id="PF13641">
    <property type="entry name" value="Glyco_tranf_2_3"/>
    <property type="match status" value="1"/>
</dbReference>
<dbReference type="Pfam" id="PF19320">
    <property type="entry name" value="GlfT2_domain3"/>
    <property type="match status" value="1"/>
</dbReference>
<keyword evidence="8" id="KW-1185">Reference proteome</keyword>
<sequence length="664" mass="73682">MSTTTRVLQRFVLPADGDSDILSLYAEGEVISVAPVTKETRDSDSADVGVAQTVRQSPGQIVSRYSYRIPAQSRSSFGTYFNAFPAAYWRRWTIVEKVTLRVTVSGSGSVIIYKSNARGASHRVDSARIGSKSAEMVFELPLNTFGDGGWYWFDVAADSEDAIVEAARWEAEVPAETPQGRATIGITTFNRPTDCAIMLGQLGASDTLPSVLNEVVVADQGNKNVVDDSHFPAARESLGESLRIINQPNLGGSGGFSRGMYEALQGGADYVLLLDDDVRVEPEGIVRAVTFADLARVPTIVGGHMFSMYERTMLHAYAEYVQPWRFWWGSTKGTRPDHDLANAPLRTTPWLHQRADADYNGWWMCLIPTSVVRRIGLSLPFFIKWDDSEYGLRARSAGVPTVSFPGAAVWHVPWTDKDDSLDWQAYFHERNRLVAALIHSQYKHGGHVITESMQGQIKHLLSSQYSVVELRLKAIEDILSGPDHLQAGISTIVPSVRALRSGFDDAIVEKDPDAFPMVRREKLPRKGEDLGYPKTIVGRIAMAAKGTVKQVLPVKAASRVNPEARVPWTEARWWMLSQFDSAIVSNSDGSGASWYHRDPGRFRDLLMRSFILHKRLRQDWEDLQAEYQARVGEVVSPEAWARTFGIAEKDGAQSSAVAATEESR</sequence>
<dbReference type="Proteomes" id="UP000002941">
    <property type="component" value="Unassembled WGS sequence"/>
</dbReference>
<dbReference type="OrthoDB" id="3225550at2"/>
<evidence type="ECO:0000259" key="5">
    <source>
        <dbReference type="Pfam" id="PF17994"/>
    </source>
</evidence>
<dbReference type="AlphaFoldDB" id="J0N2R4"/>
<evidence type="ECO:0000259" key="6">
    <source>
        <dbReference type="Pfam" id="PF19320"/>
    </source>
</evidence>
<proteinExistence type="inferred from homology"/>
<dbReference type="Pfam" id="PF17994">
    <property type="entry name" value="Glft2_N"/>
    <property type="match status" value="1"/>
</dbReference>
<keyword evidence="3" id="KW-0328">Glycosyltransferase</keyword>
<gene>
    <name evidence="7" type="ORF">HMPREF1318_0560</name>
</gene>
<dbReference type="RefSeq" id="WP_008732426.1">
    <property type="nucleotide sequence ID" value="NZ_AKFT01000163.1"/>
</dbReference>
<keyword evidence="4 7" id="KW-0808">Transferase</keyword>
<comment type="caution">
    <text evidence="7">The sequence shown here is derived from an EMBL/GenBank/DDBJ whole genome shotgun (WGS) entry which is preliminary data.</text>
</comment>
<evidence type="ECO:0000256" key="2">
    <source>
        <dbReference type="ARBA" id="ARBA00006739"/>
    </source>
</evidence>
<dbReference type="EMBL" id="AKFT01000163">
    <property type="protein sequence ID" value="EJF41084.1"/>
    <property type="molecule type" value="Genomic_DNA"/>
</dbReference>
<dbReference type="InterPro" id="IPR040492">
    <property type="entry name" value="GlfT2_N"/>
</dbReference>
<evidence type="ECO:0000313" key="7">
    <source>
        <dbReference type="EMBL" id="EJF41084.1"/>
    </source>
</evidence>
<reference evidence="7 8" key="1">
    <citation type="submission" date="2012-05" db="EMBL/GenBank/DDBJ databases">
        <authorList>
            <person name="Harkins D.M."/>
            <person name="Madupu R."/>
            <person name="Durkin A.S."/>
            <person name="Torralba M."/>
            <person name="Methe B."/>
            <person name="Sutton G.G."/>
            <person name="Nelson K.E."/>
        </authorList>
    </citation>
    <scope>NUCLEOTIDE SEQUENCE [LARGE SCALE GENOMIC DNA]</scope>
    <source>
        <strain evidence="7 8">F0489</strain>
    </source>
</reference>
<name>J0N2R4_9ACTO</name>
<dbReference type="PANTHER" id="PTHR43179:SF12">
    <property type="entry name" value="GALACTOFURANOSYLTRANSFERASE GLFT2"/>
    <property type="match status" value="1"/>
</dbReference>
<dbReference type="InterPro" id="IPR045699">
    <property type="entry name" value="GlfT2_C"/>
</dbReference>
<comment type="similarity">
    <text evidence="2">Belongs to the glycosyltransferase 2 family.</text>
</comment>
<dbReference type="SUPFAM" id="SSF53448">
    <property type="entry name" value="Nucleotide-diphospho-sugar transferases"/>
    <property type="match status" value="1"/>
</dbReference>
<evidence type="ECO:0000256" key="1">
    <source>
        <dbReference type="ARBA" id="ARBA00004776"/>
    </source>
</evidence>
<dbReference type="GO" id="GO:0016757">
    <property type="term" value="F:glycosyltransferase activity"/>
    <property type="evidence" value="ECO:0007669"/>
    <property type="project" value="UniProtKB-KW"/>
</dbReference>
<evidence type="ECO:0000256" key="3">
    <source>
        <dbReference type="ARBA" id="ARBA00022676"/>
    </source>
</evidence>
<evidence type="ECO:0000256" key="4">
    <source>
        <dbReference type="ARBA" id="ARBA00022679"/>
    </source>
</evidence>
<dbReference type="PANTHER" id="PTHR43179">
    <property type="entry name" value="RHAMNOSYLTRANSFERASE WBBL"/>
    <property type="match status" value="1"/>
</dbReference>
<protein>
    <submittedName>
        <fullName evidence="7">Glycosyltransferase-like family 2</fullName>
    </submittedName>
</protein>